<evidence type="ECO:0000313" key="2">
    <source>
        <dbReference type="EMBL" id="MFC5403649.1"/>
    </source>
</evidence>
<dbReference type="Gene3D" id="3.40.50.1000">
    <property type="entry name" value="HAD superfamily/HAD-like"/>
    <property type="match status" value="1"/>
</dbReference>
<dbReference type="Gene3D" id="1.10.150.240">
    <property type="entry name" value="Putative phosphatase, domain 2"/>
    <property type="match status" value="1"/>
</dbReference>
<evidence type="ECO:0000313" key="3">
    <source>
        <dbReference type="Proteomes" id="UP001596113"/>
    </source>
</evidence>
<dbReference type="InterPro" id="IPR051540">
    <property type="entry name" value="S-2-haloacid_dehalogenase"/>
</dbReference>
<proteinExistence type="predicted"/>
<dbReference type="EC" id="3.1.3.-" evidence="2"/>
<name>A0ABW0HR97_9BACL</name>
<dbReference type="SFLD" id="SFLDS00003">
    <property type="entry name" value="Haloacid_Dehalogenase"/>
    <property type="match status" value="1"/>
</dbReference>
<keyword evidence="3" id="KW-1185">Reference proteome</keyword>
<dbReference type="PANTHER" id="PTHR43316:SF8">
    <property type="entry name" value="HAD FAMILY HYDROLASE"/>
    <property type="match status" value="1"/>
</dbReference>
<dbReference type="Pfam" id="PF00702">
    <property type="entry name" value="Hydrolase"/>
    <property type="match status" value="1"/>
</dbReference>
<dbReference type="PANTHER" id="PTHR43316">
    <property type="entry name" value="HYDROLASE, HALOACID DELAHOGENASE-RELATED"/>
    <property type="match status" value="1"/>
</dbReference>
<sequence length="250" mass="28547">MKQTIFFDLDDTLVYCNKYFNDVLDRFAGEMSVWYASAGITREAIAAKQAEIDIAGVQIVGFQPDHFPQSFIDTYRYFRDVTGRPSSALEEEKLWKLGNSVYGIEVEPYPMMEETLYSLANDGNELHLYTGGDTLIQYRKIESLRLDRFFEERIYVRQHKNTEALEQILSTGRFDRTNTWMIGNSVRTDVVPALSCGLNAVYLKQEEEWKYNIIPIDTSPSGAMLTLTALPEVPPAITDYLSGTAMRKSV</sequence>
<gene>
    <name evidence="2" type="ORF">ACFPOF_12975</name>
</gene>
<dbReference type="SFLD" id="SFLDG01129">
    <property type="entry name" value="C1.5:_HAD__Beta-PGM__Phosphata"/>
    <property type="match status" value="1"/>
</dbReference>
<comment type="caution">
    <text evidence="2">The sequence shown here is derived from an EMBL/GenBank/DDBJ whole genome shotgun (WGS) entry which is preliminary data.</text>
</comment>
<dbReference type="RefSeq" id="WP_378133221.1">
    <property type="nucleotide sequence ID" value="NZ_JBHSMI010000025.1"/>
</dbReference>
<dbReference type="GO" id="GO:0016787">
    <property type="term" value="F:hydrolase activity"/>
    <property type="evidence" value="ECO:0007669"/>
    <property type="project" value="UniProtKB-KW"/>
</dbReference>
<dbReference type="InterPro" id="IPR023214">
    <property type="entry name" value="HAD_sf"/>
</dbReference>
<evidence type="ECO:0000256" key="1">
    <source>
        <dbReference type="ARBA" id="ARBA00022801"/>
    </source>
</evidence>
<dbReference type="EMBL" id="JBHSMI010000025">
    <property type="protein sequence ID" value="MFC5403649.1"/>
    <property type="molecule type" value="Genomic_DNA"/>
</dbReference>
<dbReference type="InterPro" id="IPR023198">
    <property type="entry name" value="PGP-like_dom2"/>
</dbReference>
<organism evidence="2 3">
    <name type="scientific">Cohnella soli</name>
    <dbReference type="NCBI Taxonomy" id="425005"/>
    <lineage>
        <taxon>Bacteria</taxon>
        <taxon>Bacillati</taxon>
        <taxon>Bacillota</taxon>
        <taxon>Bacilli</taxon>
        <taxon>Bacillales</taxon>
        <taxon>Paenibacillaceae</taxon>
        <taxon>Cohnella</taxon>
    </lineage>
</organism>
<keyword evidence="1 2" id="KW-0378">Hydrolase</keyword>
<dbReference type="Proteomes" id="UP001596113">
    <property type="component" value="Unassembled WGS sequence"/>
</dbReference>
<protein>
    <submittedName>
        <fullName evidence="2">HAD family hydrolase</fullName>
        <ecNumber evidence="2">3.1.3.-</ecNumber>
    </submittedName>
</protein>
<dbReference type="SUPFAM" id="SSF56784">
    <property type="entry name" value="HAD-like"/>
    <property type="match status" value="1"/>
</dbReference>
<accession>A0ABW0HR97</accession>
<dbReference type="InterPro" id="IPR036412">
    <property type="entry name" value="HAD-like_sf"/>
</dbReference>
<reference evidence="3" key="1">
    <citation type="journal article" date="2019" name="Int. J. Syst. Evol. Microbiol.">
        <title>The Global Catalogue of Microorganisms (GCM) 10K type strain sequencing project: providing services to taxonomists for standard genome sequencing and annotation.</title>
        <authorList>
            <consortium name="The Broad Institute Genomics Platform"/>
            <consortium name="The Broad Institute Genome Sequencing Center for Infectious Disease"/>
            <person name="Wu L."/>
            <person name="Ma J."/>
        </authorList>
    </citation>
    <scope>NUCLEOTIDE SEQUENCE [LARGE SCALE GENOMIC DNA]</scope>
    <source>
        <strain evidence="3">CGMCC 1.18575</strain>
    </source>
</reference>